<organism evidence="1 2">
    <name type="scientific">Candidatus Accumulibacter meliphilus</name>
    <dbReference type="NCBI Taxonomy" id="2211374"/>
    <lineage>
        <taxon>Bacteria</taxon>
        <taxon>Pseudomonadati</taxon>
        <taxon>Pseudomonadota</taxon>
        <taxon>Betaproteobacteria</taxon>
        <taxon>Candidatus Accumulibacter</taxon>
    </lineage>
</organism>
<evidence type="ECO:0000313" key="1">
    <source>
        <dbReference type="EMBL" id="RDE51596.1"/>
    </source>
</evidence>
<dbReference type="SUPFAM" id="SSF48452">
    <property type="entry name" value="TPR-like"/>
    <property type="match status" value="1"/>
</dbReference>
<gene>
    <name evidence="1" type="ORF">DVS81_05415</name>
</gene>
<dbReference type="EMBL" id="QPGA01000006">
    <property type="protein sequence ID" value="RDE51596.1"/>
    <property type="molecule type" value="Genomic_DNA"/>
</dbReference>
<comment type="caution">
    <text evidence="1">The sequence shown here is derived from an EMBL/GenBank/DDBJ whole genome shotgun (WGS) entry which is preliminary data.</text>
</comment>
<name>A0A369XRY8_9PROT</name>
<sequence length="497" mass="56529">MVTSSFLVADHYGVSHIPAATILGSRLNSILARMHQGRSLTKYALDFLREQDLPGLFRLASGEITHEAYVAALDADFLKENLAAKAVHQAREAEAQALEAHYLARRPKYVAAKTASKAEWEAEPERTLRRQRERQASEAVLKAQRARQAEWKAQRECNSRLASVAYQARAMSPDYTAPTADEVARHFHLSHVAGVLCPPMSEILEALFEGRPLSDDEFSQLKNKAPDDLYRLASGQLRFDAYSGRAKAAAAEVAAEAARIARESDPEYIAMMQQQSLYRKYGLSLTDKSLMPRMTKLLHLIDAGKHLPQDELVWLGTEAKEFFTKPIREAYHLLEAEFHADRYRSSGDPWNVINASGHYRKCRRAETALELLESLARDRLKQPKLRSAVLTTHGGVMRDLNRRPEAIQMAETAHSLMPRDYRPCTLLGAVHMEQREFERGRAWYEKARERGAPEESIDSELRSIYHRLDADARKAMKRFLLAESPHRYAWLDPTRKE</sequence>
<proteinExistence type="predicted"/>
<dbReference type="InterPro" id="IPR011990">
    <property type="entry name" value="TPR-like_helical_dom_sf"/>
</dbReference>
<evidence type="ECO:0000313" key="2">
    <source>
        <dbReference type="Proteomes" id="UP000253831"/>
    </source>
</evidence>
<accession>A0A369XRY8</accession>
<dbReference type="Gene3D" id="1.25.40.10">
    <property type="entry name" value="Tetratricopeptide repeat domain"/>
    <property type="match status" value="1"/>
</dbReference>
<protein>
    <submittedName>
        <fullName evidence="1">Uncharacterized protein</fullName>
    </submittedName>
</protein>
<dbReference type="AlphaFoldDB" id="A0A369XRY8"/>
<reference evidence="1 2" key="1">
    <citation type="submission" date="2018-05" db="EMBL/GenBank/DDBJ databases">
        <title>Integrated omic analyses show evidence that a Ca. Accumulibacter phosphatis strain performs denitrification under micro-aerobic conditions.</title>
        <authorList>
            <person name="Camejo P.Y."/>
            <person name="Katherine M.D."/>
            <person name="Daniel N.R."/>
        </authorList>
    </citation>
    <scope>NUCLEOTIDE SEQUENCE [LARGE SCALE GENOMIC DNA]</scope>
    <source>
        <strain evidence="1">UW-LDO-IC</strain>
    </source>
</reference>
<dbReference type="Proteomes" id="UP000253831">
    <property type="component" value="Unassembled WGS sequence"/>
</dbReference>